<dbReference type="AlphaFoldDB" id="A0A4Z1EKU0"/>
<organism evidence="1 2">
    <name type="scientific">Botrytis tulipae</name>
    <dbReference type="NCBI Taxonomy" id="87230"/>
    <lineage>
        <taxon>Eukaryota</taxon>
        <taxon>Fungi</taxon>
        <taxon>Dikarya</taxon>
        <taxon>Ascomycota</taxon>
        <taxon>Pezizomycotina</taxon>
        <taxon>Leotiomycetes</taxon>
        <taxon>Helotiales</taxon>
        <taxon>Sclerotiniaceae</taxon>
        <taxon>Botrytis</taxon>
    </lineage>
</organism>
<name>A0A4Z1EKU0_9HELO</name>
<accession>A0A4Z1EKU0</accession>
<sequence length="67" mass="7852">MEHDDSRLGSDQARNVYEMLVWRQGFGGRWTTYKSRRGTGNLIRMRCSFKEVRRKGQGKSVEEDVAK</sequence>
<comment type="caution">
    <text evidence="1">The sequence shown here is derived from an EMBL/GenBank/DDBJ whole genome shotgun (WGS) entry which is preliminary data.</text>
</comment>
<evidence type="ECO:0000313" key="1">
    <source>
        <dbReference type="EMBL" id="TGO09901.1"/>
    </source>
</evidence>
<protein>
    <submittedName>
        <fullName evidence="1">Uncharacterized protein</fullName>
    </submittedName>
</protein>
<dbReference type="EMBL" id="PQXH01000150">
    <property type="protein sequence ID" value="TGO09901.1"/>
    <property type="molecule type" value="Genomic_DNA"/>
</dbReference>
<proteinExistence type="predicted"/>
<dbReference type="Proteomes" id="UP000297777">
    <property type="component" value="Unassembled WGS sequence"/>
</dbReference>
<reference evidence="1 2" key="1">
    <citation type="submission" date="2017-12" db="EMBL/GenBank/DDBJ databases">
        <title>Comparative genomics of Botrytis spp.</title>
        <authorList>
            <person name="Valero-Jimenez C.A."/>
            <person name="Tapia P."/>
            <person name="Veloso J."/>
            <person name="Silva-Moreno E."/>
            <person name="Staats M."/>
            <person name="Valdes J.H."/>
            <person name="Van Kan J.A.L."/>
        </authorList>
    </citation>
    <scope>NUCLEOTIDE SEQUENCE [LARGE SCALE GENOMIC DNA]</scope>
    <source>
        <strain evidence="1 2">Bt9001</strain>
    </source>
</reference>
<evidence type="ECO:0000313" key="2">
    <source>
        <dbReference type="Proteomes" id="UP000297777"/>
    </source>
</evidence>
<keyword evidence="2" id="KW-1185">Reference proteome</keyword>
<gene>
    <name evidence="1" type="ORF">BTUL_0150g00040</name>
</gene>